<evidence type="ECO:0000313" key="8">
    <source>
        <dbReference type="Proteomes" id="UP001165080"/>
    </source>
</evidence>
<keyword evidence="4" id="KW-0234">DNA repair</keyword>
<evidence type="ECO:0000256" key="5">
    <source>
        <dbReference type="ARBA" id="ARBA00023242"/>
    </source>
</evidence>
<evidence type="ECO:0000256" key="1">
    <source>
        <dbReference type="ARBA" id="ARBA00004123"/>
    </source>
</evidence>
<evidence type="ECO:0000313" key="7">
    <source>
        <dbReference type="EMBL" id="GLC51645.1"/>
    </source>
</evidence>
<dbReference type="Proteomes" id="UP001165080">
    <property type="component" value="Unassembled WGS sequence"/>
</dbReference>
<dbReference type="PANTHER" id="PTHR10870:SF0">
    <property type="entry name" value="CELL CYCLE CHECKPOINT PROTEIN RAD1"/>
    <property type="match status" value="1"/>
</dbReference>
<evidence type="ECO:0000256" key="6">
    <source>
        <dbReference type="SAM" id="MobiDB-lite"/>
    </source>
</evidence>
<comment type="subcellular location">
    <subcellularLocation>
        <location evidence="1">Nucleus</location>
    </subcellularLocation>
</comment>
<dbReference type="PANTHER" id="PTHR10870">
    <property type="entry name" value="CELL CYCLE CHECKPOINT PROTEIN RAD1"/>
    <property type="match status" value="1"/>
</dbReference>
<accession>A0A9W6F0T0</accession>
<evidence type="ECO:0000256" key="4">
    <source>
        <dbReference type="ARBA" id="ARBA00023204"/>
    </source>
</evidence>
<dbReference type="Gene3D" id="3.70.10.10">
    <property type="match status" value="2"/>
</dbReference>
<dbReference type="GO" id="GO:0000077">
    <property type="term" value="P:DNA damage checkpoint signaling"/>
    <property type="evidence" value="ECO:0007669"/>
    <property type="project" value="InterPro"/>
</dbReference>
<dbReference type="GO" id="GO:0006281">
    <property type="term" value="P:DNA repair"/>
    <property type="evidence" value="ECO:0007669"/>
    <property type="project" value="UniProtKB-KW"/>
</dbReference>
<protein>
    <submittedName>
        <fullName evidence="7">Uncharacterized protein</fullName>
    </submittedName>
</protein>
<evidence type="ECO:0000256" key="3">
    <source>
        <dbReference type="ARBA" id="ARBA00022763"/>
    </source>
</evidence>
<reference evidence="7 8" key="1">
    <citation type="journal article" date="2023" name="Commun. Biol.">
        <title>Reorganization of the ancestral sex-determining regions during the evolution of trioecy in Pleodorina starrii.</title>
        <authorList>
            <person name="Takahashi K."/>
            <person name="Suzuki S."/>
            <person name="Kawai-Toyooka H."/>
            <person name="Yamamoto K."/>
            <person name="Hamaji T."/>
            <person name="Ootsuki R."/>
            <person name="Yamaguchi H."/>
            <person name="Kawachi M."/>
            <person name="Higashiyama T."/>
            <person name="Nozaki H."/>
        </authorList>
    </citation>
    <scope>NUCLEOTIDE SEQUENCE [LARGE SCALE GENOMIC DNA]</scope>
    <source>
        <strain evidence="7 8">NIES-4479</strain>
    </source>
</reference>
<proteinExistence type="inferred from homology"/>
<gene>
    <name evidence="7" type="primary">PLEST004951</name>
    <name evidence="7" type="ORF">PLESTB_000524700</name>
</gene>
<keyword evidence="5" id="KW-0539">Nucleus</keyword>
<organism evidence="7 8">
    <name type="scientific">Pleodorina starrii</name>
    <dbReference type="NCBI Taxonomy" id="330485"/>
    <lineage>
        <taxon>Eukaryota</taxon>
        <taxon>Viridiplantae</taxon>
        <taxon>Chlorophyta</taxon>
        <taxon>core chlorophytes</taxon>
        <taxon>Chlorophyceae</taxon>
        <taxon>CS clade</taxon>
        <taxon>Chlamydomonadales</taxon>
        <taxon>Volvocaceae</taxon>
        <taxon>Pleodorina</taxon>
    </lineage>
</organism>
<keyword evidence="3" id="KW-0227">DNA damage</keyword>
<comment type="caution">
    <text evidence="7">The sequence shown here is derived from an EMBL/GenBank/DDBJ whole genome shotgun (WGS) entry which is preliminary data.</text>
</comment>
<feature type="compositionally biased region" description="Gly residues" evidence="6">
    <location>
        <begin position="292"/>
        <end position="303"/>
    </location>
</feature>
<dbReference type="AlphaFoldDB" id="A0A9W6F0T0"/>
<dbReference type="SUPFAM" id="SSF55979">
    <property type="entry name" value="DNA clamp"/>
    <property type="match status" value="1"/>
</dbReference>
<dbReference type="InterPro" id="IPR046938">
    <property type="entry name" value="DNA_clamp_sf"/>
</dbReference>
<dbReference type="InterPro" id="IPR003021">
    <property type="entry name" value="Rad1_Rec1_Rad17"/>
</dbReference>
<feature type="region of interest" description="Disordered" evidence="6">
    <location>
        <begin position="290"/>
        <end position="315"/>
    </location>
</feature>
<keyword evidence="8" id="KW-1185">Reference proteome</keyword>
<dbReference type="Pfam" id="PF02144">
    <property type="entry name" value="Rad1"/>
    <property type="match status" value="1"/>
</dbReference>
<dbReference type="GO" id="GO:0030896">
    <property type="term" value="C:checkpoint clamp complex"/>
    <property type="evidence" value="ECO:0007669"/>
    <property type="project" value="TreeGrafter"/>
</dbReference>
<sequence length="338" mass="35399">MAQQAGAAQNAAADERVVMGISNVRSFAAALHCVRAGNRQTCTMSISSSGVSVVWEDESKALQGSVFLKPELFSRFTCGSEVRHEFGIQLQLLLDTLGLFASAAAPMTAHYPGAQGELVCEMNDNAAAATAGGGAGRLGSLELARVGGGAGSVCTWSRIGGMEAEAVVDLGEYWTEPASSFLCQGLVLKEAVDDLELAGGAVELWVQRDPQRLVLSAAGHGASLEVELHGSHISGFTCQQPEVRHAYKYRHCKAAFCNLPHPRDCVIVSTKVSVDVHGLLKVTHMLGLEPQPGGGGAGGGRGGQGHEHGSAMMESQRTYDNSKIAVVQFLVQPTEEGA</sequence>
<dbReference type="EMBL" id="BRXU01000004">
    <property type="protein sequence ID" value="GLC51645.1"/>
    <property type="molecule type" value="Genomic_DNA"/>
</dbReference>
<name>A0A9W6F0T0_9CHLO</name>
<comment type="similarity">
    <text evidence="2">Belongs to the rad1 family.</text>
</comment>
<evidence type="ECO:0000256" key="2">
    <source>
        <dbReference type="ARBA" id="ARBA00010991"/>
    </source>
</evidence>